<evidence type="ECO:0000313" key="2">
    <source>
        <dbReference type="Proteomes" id="UP001056778"/>
    </source>
</evidence>
<gene>
    <name evidence="1" type="ORF">MML48_2g00009647</name>
</gene>
<reference evidence="1" key="1">
    <citation type="submission" date="2022-04" db="EMBL/GenBank/DDBJ databases">
        <title>Chromosome-scale genome assembly of Holotrichia oblita Faldermann.</title>
        <authorList>
            <person name="Rongchong L."/>
        </authorList>
    </citation>
    <scope>NUCLEOTIDE SEQUENCE</scope>
    <source>
        <strain evidence="1">81SQS9</strain>
    </source>
</reference>
<dbReference type="EMBL" id="CM043016">
    <property type="protein sequence ID" value="KAI4467509.1"/>
    <property type="molecule type" value="Genomic_DNA"/>
</dbReference>
<protein>
    <submittedName>
        <fullName evidence="1">Insulinoma-associated 1</fullName>
    </submittedName>
</protein>
<proteinExistence type="predicted"/>
<name>A0ACB9TLI3_HOLOL</name>
<sequence>MEKFDLKVAATLLPIMDGTESKTRQLIEGIELYDTLLDKDGKNSLTNYILKTRLNSIAKIKLKSTYSSNTELVKDLKTYCIIKQSACALSAKLHTIKQGSQSISDYGKTIEDLMINLTLSQANEDDNKTKTLNEVNEKIAINSFANGLSSGELRTIIKARNYINLSAAIQGALDEEMNTPKPVFHARSIHSSAKKGRSQYGYTNNYHHTHRGKFRQHPDRNLRPETTQQCEFSSTQFAGGFRGVGMPRVLFHHEMEFAYRPYHYPSPPSVLQRLGFEPPLFSATAVLQQHLQYLRYTEPLELTACPLDLSTKSQAPITPPCTPSPGQKRQTLTISTPEVPSKKIKSVAPIPATKKTKAIRKLNFDEDNSSPVSGTIIRQLGPDETLVVRKGDIDPAFNVVEVTEEAKAELAKIENNIGDYVCRLCRELYEDAFGLAQHRCSRIVHVEYKCPECDKVFNCPANLASHRRWHKPRPNKEVKNEEVSDNDSSEQFPCEQCGKKFRRVAYLRKHQATHQGE</sequence>
<keyword evidence="2" id="KW-1185">Reference proteome</keyword>
<accession>A0ACB9TLI3</accession>
<dbReference type="Proteomes" id="UP001056778">
    <property type="component" value="Chromosome 2"/>
</dbReference>
<comment type="caution">
    <text evidence="1">The sequence shown here is derived from an EMBL/GenBank/DDBJ whole genome shotgun (WGS) entry which is preliminary data.</text>
</comment>
<evidence type="ECO:0000313" key="1">
    <source>
        <dbReference type="EMBL" id="KAI4467509.1"/>
    </source>
</evidence>
<organism evidence="1 2">
    <name type="scientific">Holotrichia oblita</name>
    <name type="common">Chafer beetle</name>
    <dbReference type="NCBI Taxonomy" id="644536"/>
    <lineage>
        <taxon>Eukaryota</taxon>
        <taxon>Metazoa</taxon>
        <taxon>Ecdysozoa</taxon>
        <taxon>Arthropoda</taxon>
        <taxon>Hexapoda</taxon>
        <taxon>Insecta</taxon>
        <taxon>Pterygota</taxon>
        <taxon>Neoptera</taxon>
        <taxon>Endopterygota</taxon>
        <taxon>Coleoptera</taxon>
        <taxon>Polyphaga</taxon>
        <taxon>Scarabaeiformia</taxon>
        <taxon>Scarabaeidae</taxon>
        <taxon>Melolonthinae</taxon>
        <taxon>Holotrichia</taxon>
    </lineage>
</organism>